<dbReference type="InterPro" id="IPR035686">
    <property type="entry name" value="CPSase_GATase1"/>
</dbReference>
<comment type="catalytic activity">
    <reaction evidence="14">
        <text>hydrogencarbonate + NH4(+) + 2 ATP = carbamoyl phosphate + 2 ADP + phosphate + 2 H(+)</text>
        <dbReference type="Rhea" id="RHEA:18029"/>
        <dbReference type="ChEBI" id="CHEBI:15378"/>
        <dbReference type="ChEBI" id="CHEBI:17544"/>
        <dbReference type="ChEBI" id="CHEBI:28938"/>
        <dbReference type="ChEBI" id="CHEBI:30616"/>
        <dbReference type="ChEBI" id="CHEBI:43474"/>
        <dbReference type="ChEBI" id="CHEBI:58228"/>
        <dbReference type="ChEBI" id="CHEBI:456216"/>
        <dbReference type="EC" id="6.3.4.16"/>
    </reaction>
</comment>
<dbReference type="PANTHER" id="PTHR11405:SF5">
    <property type="entry name" value="CAD PROTEIN"/>
    <property type="match status" value="1"/>
</dbReference>
<dbReference type="PANTHER" id="PTHR11405">
    <property type="entry name" value="CARBAMOYLTRANSFERASE FAMILY MEMBER"/>
    <property type="match status" value="1"/>
</dbReference>
<protein>
    <recommendedName>
        <fullName evidence="21">Carbamoyl-phosphate synthase (glutamine-hydrolyzing)</fullName>
    </recommendedName>
</protein>
<dbReference type="PRINTS" id="PR00096">
    <property type="entry name" value="GATASE"/>
</dbReference>
<feature type="domain" description="ATP-grasp" evidence="17">
    <location>
        <begin position="584"/>
        <end position="776"/>
    </location>
</feature>
<dbReference type="Gene3D" id="3.40.50.20">
    <property type="match status" value="2"/>
</dbReference>
<dbReference type="FunFam" id="3.30.470.20:FF:000051">
    <property type="entry name" value="Carbamoyl phosphate synthetase II"/>
    <property type="match status" value="1"/>
</dbReference>
<feature type="domain" description="ATP-grasp" evidence="17">
    <location>
        <begin position="1136"/>
        <end position="1327"/>
    </location>
</feature>
<dbReference type="HAMAP" id="MF_01209">
    <property type="entry name" value="CPSase_S_chain"/>
    <property type="match status" value="1"/>
</dbReference>
<dbReference type="FunFam" id="1.10.1030.10:FF:000002">
    <property type="entry name" value="Carbamoyl-phosphate synthase large chain"/>
    <property type="match status" value="1"/>
</dbReference>
<dbReference type="Proteomes" id="UP001515480">
    <property type="component" value="Unassembled WGS sequence"/>
</dbReference>
<accession>A0AB34JXG6</accession>
<keyword evidence="6" id="KW-0028">Amino-acid biosynthesis</keyword>
<dbReference type="Pfam" id="PF00988">
    <property type="entry name" value="CPSase_sm_chain"/>
    <property type="match status" value="1"/>
</dbReference>
<dbReference type="GO" id="GO:0006207">
    <property type="term" value="P:'de novo' pyrimidine nucleobase biosynthetic process"/>
    <property type="evidence" value="ECO:0007669"/>
    <property type="project" value="InterPro"/>
</dbReference>
<dbReference type="InterPro" id="IPR005480">
    <property type="entry name" value="CPSase_lsu_oligo"/>
</dbReference>
<dbReference type="Gene3D" id="3.50.30.20">
    <property type="entry name" value="Carbamoyl-phosphate synthase small subunit, N-terminal domain"/>
    <property type="match status" value="1"/>
</dbReference>
<dbReference type="SMART" id="SM00851">
    <property type="entry name" value="MGS"/>
    <property type="match status" value="1"/>
</dbReference>
<keyword evidence="10 15" id="KW-0067">ATP-binding</keyword>
<dbReference type="GO" id="GO:0006526">
    <property type="term" value="P:L-arginine biosynthetic process"/>
    <property type="evidence" value="ECO:0007669"/>
    <property type="project" value="UniProtKB-KW"/>
</dbReference>
<dbReference type="SMART" id="SM01097">
    <property type="entry name" value="CPSase_sm_chain"/>
    <property type="match status" value="1"/>
</dbReference>
<dbReference type="PRINTS" id="PR00098">
    <property type="entry name" value="CPSASE"/>
</dbReference>
<dbReference type="InterPro" id="IPR006274">
    <property type="entry name" value="CarbamoylP_synth_ssu"/>
</dbReference>
<dbReference type="Gene3D" id="3.40.50.1380">
    <property type="entry name" value="Methylglyoxal synthase-like domain"/>
    <property type="match status" value="1"/>
</dbReference>
<evidence type="ECO:0000313" key="20">
    <source>
        <dbReference type="Proteomes" id="UP001515480"/>
    </source>
</evidence>
<dbReference type="FunFam" id="3.30.470.20:FF:000001">
    <property type="entry name" value="Carbamoyl-phosphate synthase large chain"/>
    <property type="match status" value="1"/>
</dbReference>
<dbReference type="InterPro" id="IPR005479">
    <property type="entry name" value="CPAse_ATP-bd"/>
</dbReference>
<dbReference type="Pfam" id="PF25596">
    <property type="entry name" value="CPSase_L_D1"/>
    <property type="match status" value="2"/>
</dbReference>
<dbReference type="GO" id="GO:0004087">
    <property type="term" value="F:carbamoyl-phosphate synthase (ammonia) activity"/>
    <property type="evidence" value="ECO:0007669"/>
    <property type="project" value="UniProtKB-EC"/>
</dbReference>
<dbReference type="FunFam" id="3.30.1490.20:FF:000001">
    <property type="entry name" value="Carbamoyl-phosphate synthase large chain"/>
    <property type="match status" value="1"/>
</dbReference>
<dbReference type="SUPFAM" id="SSF52335">
    <property type="entry name" value="Methylglyoxal synthase-like"/>
    <property type="match status" value="1"/>
</dbReference>
<evidence type="ECO:0000259" key="17">
    <source>
        <dbReference type="PROSITE" id="PS50975"/>
    </source>
</evidence>
<evidence type="ECO:0000256" key="15">
    <source>
        <dbReference type="PROSITE-ProRule" id="PRU00409"/>
    </source>
</evidence>
<dbReference type="InterPro" id="IPR011761">
    <property type="entry name" value="ATP-grasp"/>
</dbReference>
<dbReference type="GO" id="GO:0004088">
    <property type="term" value="F:carbamoyl-phosphate synthase (glutamine-hydrolyzing) activity"/>
    <property type="evidence" value="ECO:0007669"/>
    <property type="project" value="InterPro"/>
</dbReference>
<dbReference type="PROSITE" id="PS51273">
    <property type="entry name" value="GATASE_TYPE_1"/>
    <property type="match status" value="1"/>
</dbReference>
<dbReference type="Gene3D" id="3.30.470.20">
    <property type="entry name" value="ATP-grasp fold, B domain"/>
    <property type="match status" value="2"/>
</dbReference>
<keyword evidence="8" id="KW-0677">Repeat</keyword>
<evidence type="ECO:0000259" key="18">
    <source>
        <dbReference type="PROSITE" id="PS51855"/>
    </source>
</evidence>
<evidence type="ECO:0000256" key="16">
    <source>
        <dbReference type="SAM" id="MobiDB-lite"/>
    </source>
</evidence>
<dbReference type="SUPFAM" id="SSF52021">
    <property type="entry name" value="Carbamoyl phosphate synthetase, small subunit N-terminal domain"/>
    <property type="match status" value="1"/>
</dbReference>
<dbReference type="PROSITE" id="PS00867">
    <property type="entry name" value="CPSASE_2"/>
    <property type="match status" value="2"/>
</dbReference>
<dbReference type="GO" id="GO:0006541">
    <property type="term" value="P:glutamine metabolic process"/>
    <property type="evidence" value="ECO:0007669"/>
    <property type="project" value="InterPro"/>
</dbReference>
<dbReference type="Gene3D" id="3.40.50.880">
    <property type="match status" value="1"/>
</dbReference>
<dbReference type="InterPro" id="IPR036480">
    <property type="entry name" value="CarbP_synth_ssu_N_sf"/>
</dbReference>
<dbReference type="InterPro" id="IPR029062">
    <property type="entry name" value="Class_I_gatase-like"/>
</dbReference>
<comment type="cofactor">
    <cofactor evidence="1">
        <name>Mn(2+)</name>
        <dbReference type="ChEBI" id="CHEBI:29035"/>
    </cofactor>
</comment>
<keyword evidence="20" id="KW-1185">Reference proteome</keyword>
<dbReference type="CDD" id="cd01744">
    <property type="entry name" value="GATase1_CPSase"/>
    <property type="match status" value="1"/>
</dbReference>
<dbReference type="SUPFAM" id="SSF48108">
    <property type="entry name" value="Carbamoyl phosphate synthetase, large subunit connection domain"/>
    <property type="match status" value="1"/>
</dbReference>
<evidence type="ECO:0000256" key="10">
    <source>
        <dbReference type="ARBA" id="ARBA00022840"/>
    </source>
</evidence>
<dbReference type="InterPro" id="IPR036897">
    <property type="entry name" value="CarbamoylP_synth_lsu_oligo_sf"/>
</dbReference>
<reference evidence="19 20" key="1">
    <citation type="journal article" date="2024" name="Science">
        <title>Giant polyketide synthase enzymes in the biosynthesis of giant marine polyether toxins.</title>
        <authorList>
            <person name="Fallon T.R."/>
            <person name="Shende V.V."/>
            <person name="Wierzbicki I.H."/>
            <person name="Pendleton A.L."/>
            <person name="Watervoot N.F."/>
            <person name="Auber R.P."/>
            <person name="Gonzalez D.J."/>
            <person name="Wisecaver J.H."/>
            <person name="Moore B.S."/>
        </authorList>
    </citation>
    <scope>NUCLEOTIDE SEQUENCE [LARGE SCALE GENOMIC DNA]</scope>
    <source>
        <strain evidence="19 20">12B1</strain>
    </source>
</reference>
<evidence type="ECO:0000256" key="11">
    <source>
        <dbReference type="ARBA" id="ARBA00022842"/>
    </source>
</evidence>
<feature type="domain" description="MGS-like" evidence="18">
    <location>
        <begin position="1393"/>
        <end position="1531"/>
    </location>
</feature>
<dbReference type="InterPro" id="IPR005483">
    <property type="entry name" value="CPSase_dom"/>
</dbReference>
<dbReference type="InterPro" id="IPR016185">
    <property type="entry name" value="PreATP-grasp_dom_sf"/>
</dbReference>
<dbReference type="NCBIfam" id="NF003671">
    <property type="entry name" value="PRK05294.1"/>
    <property type="match status" value="1"/>
</dbReference>
<evidence type="ECO:0000256" key="7">
    <source>
        <dbReference type="ARBA" id="ARBA00022723"/>
    </source>
</evidence>
<evidence type="ECO:0000256" key="8">
    <source>
        <dbReference type="ARBA" id="ARBA00022737"/>
    </source>
</evidence>
<dbReference type="SUPFAM" id="SSF52440">
    <property type="entry name" value="PreATP-grasp domain"/>
    <property type="match status" value="2"/>
</dbReference>
<gene>
    <name evidence="19" type="ORF">AB1Y20_015083</name>
</gene>
<dbReference type="PROSITE" id="PS00866">
    <property type="entry name" value="CPSASE_1"/>
    <property type="match status" value="2"/>
</dbReference>
<evidence type="ECO:0000256" key="14">
    <source>
        <dbReference type="ARBA" id="ARBA00047359"/>
    </source>
</evidence>
<dbReference type="InterPro" id="IPR036914">
    <property type="entry name" value="MGS-like_dom_sf"/>
</dbReference>
<dbReference type="PRINTS" id="PR00099">
    <property type="entry name" value="CPSGATASE"/>
</dbReference>
<evidence type="ECO:0000256" key="9">
    <source>
        <dbReference type="ARBA" id="ARBA00022741"/>
    </source>
</evidence>
<keyword evidence="11" id="KW-0460">Magnesium</keyword>
<dbReference type="InterPro" id="IPR006275">
    <property type="entry name" value="CPSase_lsu"/>
</dbReference>
<keyword evidence="9 15" id="KW-0547">Nucleotide-binding</keyword>
<dbReference type="Pfam" id="PF02142">
    <property type="entry name" value="MGS"/>
    <property type="match status" value="1"/>
</dbReference>
<dbReference type="GO" id="GO:0005951">
    <property type="term" value="C:carbamoyl-phosphate synthase complex"/>
    <property type="evidence" value="ECO:0007669"/>
    <property type="project" value="TreeGrafter"/>
</dbReference>
<dbReference type="PROSITE" id="PS50975">
    <property type="entry name" value="ATP_GRASP"/>
    <property type="match status" value="2"/>
</dbReference>
<comment type="caution">
    <text evidence="19">The sequence shown here is derived from an EMBL/GenBank/DDBJ whole genome shotgun (WGS) entry which is preliminary data.</text>
</comment>
<dbReference type="SUPFAM" id="SSF52317">
    <property type="entry name" value="Class I glutamine amidotransferase-like"/>
    <property type="match status" value="1"/>
</dbReference>
<evidence type="ECO:0000313" key="19">
    <source>
        <dbReference type="EMBL" id="KAL1526370.1"/>
    </source>
</evidence>
<dbReference type="Gene3D" id="1.10.1030.10">
    <property type="entry name" value="Carbamoyl-phosphate synthetase, large subunit oligomerisation domain"/>
    <property type="match status" value="1"/>
</dbReference>
<evidence type="ECO:0008006" key="21">
    <source>
        <dbReference type="Google" id="ProtNLM"/>
    </source>
</evidence>
<evidence type="ECO:0000256" key="13">
    <source>
        <dbReference type="ARBA" id="ARBA00023211"/>
    </source>
</evidence>
<evidence type="ECO:0000256" key="12">
    <source>
        <dbReference type="ARBA" id="ARBA00022975"/>
    </source>
</evidence>
<feature type="region of interest" description="Disordered" evidence="16">
    <location>
        <begin position="1"/>
        <end position="20"/>
    </location>
</feature>
<keyword evidence="5" id="KW-0436">Ligase</keyword>
<dbReference type="Pfam" id="PF02786">
    <property type="entry name" value="CPSase_L_D2"/>
    <property type="match status" value="2"/>
</dbReference>
<dbReference type="InterPro" id="IPR013815">
    <property type="entry name" value="ATP_grasp_subdomain_1"/>
</dbReference>
<dbReference type="InterPro" id="IPR002474">
    <property type="entry name" value="CarbamoylP_synth_ssu_N"/>
</dbReference>
<sequence length="1531" mass="167962">MPPRKNPVDSSTTVSPKKKKTEEVVLPISPVLHGLKLGCKRVVEPCNLNASAGVGSVHKLQKSTTGDEFVTPLDSPRATLILEDGTRFPGYSFGAQCSVSGEVVFNTSMVGYPEALSDPSYRGQILTLTYPLIGNYGVPPDIKDDLGLSVYFESASVHITALVVSEYSTESCHWNQEQTLGAWLIKNKIPAISGIDTRELTKRLRVRGAMLGKIVFDEDDEESVKQVDPNKMNLVSQVSIKKPKLYTSFKPPLMSQKGKPMRILAIDCGMKANIIRYFMTKGVELYVVPWDYDFTAEEFDGLFISNGPGNPQECGIAIRHIKVILERGTPIFGICLGNQLLAIAAGCTTYKMKYGNRGSNLPCIDTRTNRCYITAQNHGYAVDAASLPAGWNQFFVNANDNSNEGIIHSTKPFFSVQFHPEACAGPTDTDFLFDMFLTRISGHHSAVTIAYTPRPLPVQRVLLLGSGGLSIGQAGEFDYSGSQAIKALKEMNCKIILVNPNIATVQTSEGMADIIYFLPVQASTVTEIIAKERPDGILLQFGGQTALNCGCELEKSGVLAKYDCRVLGTPVDAILATEDRDIFSQKLREINERIAMGFPATTVEEAIAAANKIGYPVILRAAFALGGLGSGFATDEKSCRDLAERALSASPQVLVERSMKGWKEIEYEVVRDSQDNCITVCNMENFDPLGIHTGDSIVVAPSQTLSNAEYMKLRSVAIKVARHLGIIGECNIQYALNPDCDEYCIIEVNARLSRSSALASKATGYPLAYVAAKLALGESLPVVRNSVTRTTTACFEPSLDYVVVKFPRWDLNKFKNVSAGLGSSMKSVGEVMAIGRNFAEAIQKAIRMATPGVLGFQPPSVATSFASDEEITHELENPTDRRVFALACAFARGDSIEQIFEWTKINPWFLSKLKYIHDLRMFLKTKTSLESLDKEMLRHVKMQGFSDLQIGQCTGRSESDVRTYRKSIGVLPVVKQIDTLAAEFPAQTNYLYMTYAGDWSDERVALDTVRKKTLVGKSTIVLGCGAYRIGSSVEFDWCAVSCIRTLRKLGHRSIMVNYNPETVSTDYDECDVLFFEEISHERVLDIYECEKADGVIVSVGGQIPNNLALPLERSGVHVLGTTPACIDMAEDRNKFSSILDKIGVDQPEWSELASIDEAKEFCRVVGYPCLIRPSYVLSGAAMKVVFSDADLVKFLQVACDVSPDHPVVISKYVEGAKEIEVDAVAKDGQIINYAIAEHVENAGVHSGDATLILPAQKLYVETVRRVKRITRHIAKALSISGPFNLQLLSVNNDVKVIEANVRASRTFPFVSKTLKVNFIEIATRVMVGEKVTPANISLLDLDYVGIKAPMFSFTRLLGADPVLGVEMASTGEVATFGEDKYDAILTSMQSAGFKIPKKNVFLCIGPVKAKLEFLPAARLLSKMGLTMWCSPGTHQFLSERGLKVGLLNKPRSTEQPNCLDFLSQGLIDLVINIRDSQADDGSKTDGYMIRRKAVDFSVCLLTDVKLAMLVIEAMERKRDGTSVKSWDQFGS</sequence>
<keyword evidence="12" id="KW-0665">Pyrimidine biosynthesis</keyword>
<dbReference type="SUPFAM" id="SSF56059">
    <property type="entry name" value="Glutathione synthetase ATP-binding domain-like"/>
    <property type="match status" value="2"/>
</dbReference>
<proteinExistence type="inferred from homology"/>
<evidence type="ECO:0000256" key="5">
    <source>
        <dbReference type="ARBA" id="ARBA00022598"/>
    </source>
</evidence>
<dbReference type="Pfam" id="PF00117">
    <property type="entry name" value="GATase"/>
    <property type="match status" value="1"/>
</dbReference>
<comment type="pathway">
    <text evidence="2">Amino-acid biosynthesis; L-arginine biosynthesis.</text>
</comment>
<dbReference type="NCBIfam" id="TIGR01368">
    <property type="entry name" value="CPSaseIIsmall"/>
    <property type="match status" value="1"/>
</dbReference>
<dbReference type="NCBIfam" id="NF009475">
    <property type="entry name" value="PRK12838.1"/>
    <property type="match status" value="1"/>
</dbReference>
<dbReference type="EMBL" id="JBGBPQ010000003">
    <property type="protein sequence ID" value="KAL1526370.1"/>
    <property type="molecule type" value="Genomic_DNA"/>
</dbReference>
<keyword evidence="13" id="KW-0464">Manganese</keyword>
<dbReference type="InterPro" id="IPR017926">
    <property type="entry name" value="GATASE"/>
</dbReference>
<dbReference type="Pfam" id="PF02787">
    <property type="entry name" value="CPSase_L_D3"/>
    <property type="match status" value="1"/>
</dbReference>
<dbReference type="SMART" id="SM01096">
    <property type="entry name" value="CPSase_L_D3"/>
    <property type="match status" value="1"/>
</dbReference>
<dbReference type="NCBIfam" id="NF009455">
    <property type="entry name" value="PRK12815.1"/>
    <property type="match status" value="1"/>
</dbReference>
<name>A0AB34JXG6_PRYPA</name>
<dbReference type="GO" id="GO:0046872">
    <property type="term" value="F:metal ion binding"/>
    <property type="evidence" value="ECO:0007669"/>
    <property type="project" value="UniProtKB-KW"/>
</dbReference>
<evidence type="ECO:0000256" key="3">
    <source>
        <dbReference type="ARBA" id="ARBA00009799"/>
    </source>
</evidence>
<keyword evidence="7" id="KW-0479">Metal-binding</keyword>
<dbReference type="NCBIfam" id="TIGR01369">
    <property type="entry name" value="CPSaseII_lrg"/>
    <property type="match status" value="1"/>
</dbReference>
<dbReference type="FunFam" id="3.40.50.20:FF:000001">
    <property type="entry name" value="Carbamoyl-phosphate synthase large chain"/>
    <property type="match status" value="1"/>
</dbReference>
<dbReference type="InterPro" id="IPR058047">
    <property type="entry name" value="CPSase_preATP-grasp"/>
</dbReference>
<comment type="similarity">
    <text evidence="3">Belongs to the CarB family.</text>
</comment>
<dbReference type="Gene3D" id="3.30.1490.20">
    <property type="entry name" value="ATP-grasp fold, A domain"/>
    <property type="match status" value="1"/>
</dbReference>
<evidence type="ECO:0000256" key="4">
    <source>
        <dbReference type="ARBA" id="ARBA00022571"/>
    </source>
</evidence>
<dbReference type="GO" id="GO:0006221">
    <property type="term" value="P:pyrimidine nucleotide biosynthetic process"/>
    <property type="evidence" value="ECO:0007669"/>
    <property type="project" value="UniProtKB-KW"/>
</dbReference>
<evidence type="ECO:0000256" key="1">
    <source>
        <dbReference type="ARBA" id="ARBA00001936"/>
    </source>
</evidence>
<evidence type="ECO:0000256" key="2">
    <source>
        <dbReference type="ARBA" id="ARBA00004730"/>
    </source>
</evidence>
<dbReference type="FunFam" id="3.50.30.20:FF:000002">
    <property type="entry name" value="Carbamoyl-phosphate synthase 1, mitochondrial"/>
    <property type="match status" value="1"/>
</dbReference>
<dbReference type="PRINTS" id="PR00097">
    <property type="entry name" value="ANTSNTHASEII"/>
</dbReference>
<organism evidence="19 20">
    <name type="scientific">Prymnesium parvum</name>
    <name type="common">Toxic golden alga</name>
    <dbReference type="NCBI Taxonomy" id="97485"/>
    <lineage>
        <taxon>Eukaryota</taxon>
        <taxon>Haptista</taxon>
        <taxon>Haptophyta</taxon>
        <taxon>Prymnesiophyceae</taxon>
        <taxon>Prymnesiales</taxon>
        <taxon>Prymnesiaceae</taxon>
        <taxon>Prymnesium</taxon>
    </lineage>
</organism>
<dbReference type="GO" id="GO:0005524">
    <property type="term" value="F:ATP binding"/>
    <property type="evidence" value="ECO:0007669"/>
    <property type="project" value="UniProtKB-UniRule"/>
</dbReference>
<dbReference type="FunFam" id="3.40.50.20:FF:000002">
    <property type="entry name" value="Carbamoyl-phosphate synthase large chain"/>
    <property type="match status" value="1"/>
</dbReference>
<evidence type="ECO:0000256" key="6">
    <source>
        <dbReference type="ARBA" id="ARBA00022605"/>
    </source>
</evidence>
<dbReference type="PROSITE" id="PS51855">
    <property type="entry name" value="MGS"/>
    <property type="match status" value="1"/>
</dbReference>
<dbReference type="InterPro" id="IPR011607">
    <property type="entry name" value="MGS-like_dom"/>
</dbReference>
<keyword evidence="4" id="KW-0055">Arginine biosynthesis</keyword>